<dbReference type="SUPFAM" id="SSF54928">
    <property type="entry name" value="RNA-binding domain, RBD"/>
    <property type="match status" value="1"/>
</dbReference>
<gene>
    <name evidence="6 8" type="ORF">LOAG_03207</name>
</gene>
<dbReference type="OMA" id="VPFACEM"/>
<dbReference type="CTD" id="9940594"/>
<evidence type="ECO:0000256" key="2">
    <source>
        <dbReference type="ARBA" id="ARBA00022884"/>
    </source>
</evidence>
<dbReference type="InParanoid" id="A0A1I7W138"/>
<keyword evidence="2 4" id="KW-0694">RNA-binding</keyword>
<evidence type="ECO:0000256" key="1">
    <source>
        <dbReference type="ARBA" id="ARBA00004642"/>
    </source>
</evidence>
<accession>A0A1I7W138</accession>
<dbReference type="KEGG" id="loa:LOAG_03207"/>
<proteinExistence type="predicted"/>
<dbReference type="GO" id="GO:0003727">
    <property type="term" value="F:single-stranded RNA binding"/>
    <property type="evidence" value="ECO:0007669"/>
    <property type="project" value="TreeGrafter"/>
</dbReference>
<comment type="subcellular location">
    <subcellularLocation>
        <location evidence="1">Nucleus</location>
        <location evidence="1">Nucleoplasm</location>
    </subcellularLocation>
</comment>
<dbReference type="Proteomes" id="UP000095285">
    <property type="component" value="Unassembled WGS sequence"/>
</dbReference>
<dbReference type="WBParaSite" id="EN70_8490">
    <property type="protein sequence ID" value="EN70_8490"/>
    <property type="gene ID" value="EN70_8490"/>
</dbReference>
<reference evidence="8" key="2">
    <citation type="submission" date="2016-11" db="UniProtKB">
        <authorList>
            <consortium name="WormBaseParasite"/>
        </authorList>
    </citation>
    <scope>IDENTIFICATION</scope>
</reference>
<keyword evidence="7" id="KW-1185">Reference proteome</keyword>
<dbReference type="GO" id="GO:0000381">
    <property type="term" value="P:regulation of alternative mRNA splicing, via spliceosome"/>
    <property type="evidence" value="ECO:0007669"/>
    <property type="project" value="TreeGrafter"/>
</dbReference>
<accession>A0A1S0U564</accession>
<dbReference type="GO" id="GO:0005654">
    <property type="term" value="C:nucleoplasm"/>
    <property type="evidence" value="ECO:0007669"/>
    <property type="project" value="UniProtKB-SubCell"/>
</dbReference>
<dbReference type="InterPro" id="IPR052285">
    <property type="entry name" value="NEXT_complex_subunit"/>
</dbReference>
<evidence type="ECO:0000256" key="3">
    <source>
        <dbReference type="ARBA" id="ARBA00023242"/>
    </source>
</evidence>
<dbReference type="OrthoDB" id="407442at2759"/>
<dbReference type="SMART" id="SM00360">
    <property type="entry name" value="RRM"/>
    <property type="match status" value="1"/>
</dbReference>
<evidence type="ECO:0000313" key="8">
    <source>
        <dbReference type="WBParaSite" id="EN70_8490"/>
    </source>
</evidence>
<evidence type="ECO:0000256" key="4">
    <source>
        <dbReference type="PROSITE-ProRule" id="PRU00176"/>
    </source>
</evidence>
<dbReference type="InterPro" id="IPR000504">
    <property type="entry name" value="RRM_dom"/>
</dbReference>
<dbReference type="InterPro" id="IPR012677">
    <property type="entry name" value="Nucleotide-bd_a/b_plait_sf"/>
</dbReference>
<protein>
    <submittedName>
        <fullName evidence="8">RRM domain-containing protein</fullName>
    </submittedName>
</protein>
<dbReference type="AlphaFoldDB" id="A0A1I7W138"/>
<feature type="domain" description="RRM" evidence="5">
    <location>
        <begin position="7"/>
        <end position="87"/>
    </location>
</feature>
<reference evidence="6 7" key="1">
    <citation type="submission" date="2012-04" db="EMBL/GenBank/DDBJ databases">
        <title>The Genome Sequence of Loa loa.</title>
        <authorList>
            <consortium name="The Broad Institute Genome Sequencing Platform"/>
            <consortium name="Broad Institute Genome Sequencing Center for Infectious Disease"/>
            <person name="Nutman T.B."/>
            <person name="Fink D.L."/>
            <person name="Russ C."/>
            <person name="Young S."/>
            <person name="Zeng Q."/>
            <person name="Gargeya S."/>
            <person name="Alvarado L."/>
            <person name="Berlin A."/>
            <person name="Chapman S.B."/>
            <person name="Chen Z."/>
            <person name="Freedman E."/>
            <person name="Gellesch M."/>
            <person name="Goldberg J."/>
            <person name="Griggs A."/>
            <person name="Gujja S."/>
            <person name="Heilman E.R."/>
            <person name="Heiman D."/>
            <person name="Howarth C."/>
            <person name="Mehta T."/>
            <person name="Neiman D."/>
            <person name="Pearson M."/>
            <person name="Roberts A."/>
            <person name="Saif S."/>
            <person name="Shea T."/>
            <person name="Shenoy N."/>
            <person name="Sisk P."/>
            <person name="Stolte C."/>
            <person name="Sykes S."/>
            <person name="White J."/>
            <person name="Yandava C."/>
            <person name="Haas B."/>
            <person name="Henn M.R."/>
            <person name="Nusbaum C."/>
            <person name="Birren B."/>
        </authorList>
    </citation>
    <scope>NUCLEOTIDE SEQUENCE [LARGE SCALE GENOMIC DNA]</scope>
</reference>
<evidence type="ECO:0000313" key="6">
    <source>
        <dbReference type="EMBL" id="EFO25280.1"/>
    </source>
</evidence>
<sequence length="156" mass="18033">MNDPSERTCYVCNLHENVTEELLKELFSQVGPLDTIILRTSSNRDCGSAHRYALIVFKHEVSVPFACEMLDRIELFSKQISVRPKQGTRQALQYWTPTSVPAFHNSVSCSSRNYANSGLFDVYRRRQNESEEYNIKRTREDKRGVNIFTMFTAADL</sequence>
<dbReference type="PANTHER" id="PTHR13798">
    <property type="entry name" value="RNA BINDING MOTIF RBM PROTEIN -RELATED"/>
    <property type="match status" value="1"/>
</dbReference>
<keyword evidence="3" id="KW-0539">Nucleus</keyword>
<dbReference type="InterPro" id="IPR035979">
    <property type="entry name" value="RBD_domain_sf"/>
</dbReference>
<dbReference type="eggNOG" id="KOG4454">
    <property type="taxonomic scope" value="Eukaryota"/>
</dbReference>
<organism evidence="7 8">
    <name type="scientific">Loa loa</name>
    <name type="common">Eye worm</name>
    <name type="synonym">Filaria loa</name>
    <dbReference type="NCBI Taxonomy" id="7209"/>
    <lineage>
        <taxon>Eukaryota</taxon>
        <taxon>Metazoa</taxon>
        <taxon>Ecdysozoa</taxon>
        <taxon>Nematoda</taxon>
        <taxon>Chromadorea</taxon>
        <taxon>Rhabditida</taxon>
        <taxon>Spirurina</taxon>
        <taxon>Spiruromorpha</taxon>
        <taxon>Filarioidea</taxon>
        <taxon>Onchocercidae</taxon>
        <taxon>Loa</taxon>
    </lineage>
</organism>
<dbReference type="GeneID" id="9940594"/>
<dbReference type="STRING" id="7209.A0A1I7W138"/>
<dbReference type="EMBL" id="JH712114">
    <property type="protein sequence ID" value="EFO25280.1"/>
    <property type="molecule type" value="Genomic_DNA"/>
</dbReference>
<dbReference type="PROSITE" id="PS50102">
    <property type="entry name" value="RRM"/>
    <property type="match status" value="1"/>
</dbReference>
<dbReference type="PANTHER" id="PTHR13798:SF11">
    <property type="entry name" value="RNA-BINDING PROTEIN 7-RELATED"/>
    <property type="match status" value="1"/>
</dbReference>
<dbReference type="Gene3D" id="3.30.70.330">
    <property type="match status" value="1"/>
</dbReference>
<name>A0A1I7W138_LOALO</name>
<evidence type="ECO:0000259" key="5">
    <source>
        <dbReference type="PROSITE" id="PS50102"/>
    </source>
</evidence>
<dbReference type="Pfam" id="PF00076">
    <property type="entry name" value="RRM_1"/>
    <property type="match status" value="1"/>
</dbReference>
<dbReference type="RefSeq" id="XP_003138792.1">
    <property type="nucleotide sequence ID" value="XM_003138744.2"/>
</dbReference>
<evidence type="ECO:0000313" key="7">
    <source>
        <dbReference type="Proteomes" id="UP000095285"/>
    </source>
</evidence>